<dbReference type="EMBL" id="AYOZ01000050">
    <property type="protein sequence ID" value="ETI58550.1"/>
    <property type="molecule type" value="Genomic_DNA"/>
</dbReference>
<name>W1RPX3_9GAMM</name>
<evidence type="ECO:0000313" key="2">
    <source>
        <dbReference type="Proteomes" id="UP000018857"/>
    </source>
</evidence>
<dbReference type="AlphaFoldDB" id="W1RPX3"/>
<evidence type="ECO:0000313" key="1">
    <source>
        <dbReference type="EMBL" id="ETI58550.1"/>
    </source>
</evidence>
<gene>
    <name evidence="1" type="ORF">D104_14740</name>
</gene>
<proteinExistence type="predicted"/>
<dbReference type="PATRIC" id="fig|1208321.3.peg.2937"/>
<protein>
    <submittedName>
        <fullName evidence="1">Uncharacterized protein</fullName>
    </submittedName>
</protein>
<sequence>MICFVAVAIFEENVPKNEKLTHLFLGEKCGDVSETAKLPHHKKEKREEHKGFLSPLMVWN</sequence>
<reference evidence="1 2" key="1">
    <citation type="journal article" date="2014" name="Genome Announc.">
        <title>Draft Genome Sequence of Marinomonas sp. Strain D104, a Polycyclic Aromatic Hydrocarbon-Degrading Bacterium from the Deep-Sea Sediment of the Arctic Ocean.</title>
        <authorList>
            <person name="Dong C."/>
            <person name="Bai X."/>
            <person name="Lai Q."/>
            <person name="Xie Y."/>
            <person name="Chen X."/>
            <person name="Shao Z."/>
        </authorList>
    </citation>
    <scope>NUCLEOTIDE SEQUENCE [LARGE SCALE GENOMIC DNA]</scope>
    <source>
        <strain evidence="1 2">D104</strain>
    </source>
</reference>
<dbReference type="Proteomes" id="UP000018857">
    <property type="component" value="Unassembled WGS sequence"/>
</dbReference>
<keyword evidence="2" id="KW-1185">Reference proteome</keyword>
<organism evidence="1 2">
    <name type="scientific">Marinomonas profundimaris</name>
    <dbReference type="NCBI Taxonomy" id="1208321"/>
    <lineage>
        <taxon>Bacteria</taxon>
        <taxon>Pseudomonadati</taxon>
        <taxon>Pseudomonadota</taxon>
        <taxon>Gammaproteobacteria</taxon>
        <taxon>Oceanospirillales</taxon>
        <taxon>Oceanospirillaceae</taxon>
        <taxon>Marinomonas</taxon>
    </lineage>
</organism>
<accession>W1RPX3</accession>
<comment type="caution">
    <text evidence="1">The sequence shown here is derived from an EMBL/GenBank/DDBJ whole genome shotgun (WGS) entry which is preliminary data.</text>
</comment>